<dbReference type="InterPro" id="IPR000704">
    <property type="entry name" value="Casein_kinase_II_reg-sub"/>
</dbReference>
<reference evidence="6" key="1">
    <citation type="submission" date="2016-10" db="EMBL/GenBank/DDBJ databases">
        <authorList>
            <person name="Jeantristanb JTB J.-T."/>
            <person name="Ricardo R."/>
        </authorList>
    </citation>
    <scope>NUCLEOTIDE SEQUENCE [LARGE SCALE GENOMIC DNA]</scope>
</reference>
<dbReference type="GO" id="GO:0019887">
    <property type="term" value="F:protein kinase regulator activity"/>
    <property type="evidence" value="ECO:0007669"/>
    <property type="project" value="InterPro"/>
</dbReference>
<dbReference type="Proteomes" id="UP000249723">
    <property type="component" value="Unassembled WGS sequence"/>
</dbReference>
<comment type="similarity">
    <text evidence="1 3">Belongs to the casein kinase 2 subunit beta family.</text>
</comment>
<dbReference type="PRINTS" id="PR00472">
    <property type="entry name" value="CASNKINASEII"/>
</dbReference>
<dbReference type="PANTHER" id="PTHR11740:SF39">
    <property type="entry name" value="CASEIN KINASE II SUBUNIT BETA"/>
    <property type="match status" value="1"/>
</dbReference>
<dbReference type="GO" id="GO:0005956">
    <property type="term" value="C:protein kinase CK2 complex"/>
    <property type="evidence" value="ECO:0007669"/>
    <property type="project" value="UniProtKB-UniRule"/>
</dbReference>
<feature type="compositionally biased region" description="Gly residues" evidence="4">
    <location>
        <begin position="309"/>
        <end position="324"/>
    </location>
</feature>
<dbReference type="GO" id="GO:0005737">
    <property type="term" value="C:cytoplasm"/>
    <property type="evidence" value="ECO:0007669"/>
    <property type="project" value="TreeGrafter"/>
</dbReference>
<evidence type="ECO:0000313" key="6">
    <source>
        <dbReference type="Proteomes" id="UP000249723"/>
    </source>
</evidence>
<evidence type="ECO:0000256" key="3">
    <source>
        <dbReference type="RuleBase" id="RU361268"/>
    </source>
</evidence>
<dbReference type="Gene3D" id="1.10.1820.10">
    <property type="entry name" value="protein kinase ck2 holoenzyme, chain C, domain 1"/>
    <property type="match status" value="1"/>
</dbReference>
<dbReference type="STRING" id="289078.A0A2X0KY60"/>
<dbReference type="InterPro" id="IPR035991">
    <property type="entry name" value="Casein_kinase_II_beta-like"/>
</dbReference>
<evidence type="ECO:0000256" key="4">
    <source>
        <dbReference type="SAM" id="MobiDB-lite"/>
    </source>
</evidence>
<sequence>MERFKWPLPATTAHRTASNAPASTSQGSSGRQAVRSSSRTIGQRSDLIERRYHSEDYRTSARRTQPGPTFAHLPPGYISTGADRTPDTFPPSIYISLAHTRPPTHPSYLLLLRFRLSLSLLLDDISNSSSASYTNSWISWFLASKGNEYFCEVDDEYIIDRFNLTGLNAEVQGYSAALELITDTSAEEDIEDEQREQLELAARHLYGLIHARFIITSRGLSKMIDKYKKGEFGRCPRVLCYGQALLPLGLSDVPYQKAVKLYCPRCEDLYSPKSTRHGAIDGAYFGSTFPHMLFMVYPGMIPSKSVPGAGAGGQGQGGPQGGLASGAASKVERIRPRIFGFKVHESAKLQRWQERVRDRQIARLEEIDQNGQLD</sequence>
<feature type="region of interest" description="Disordered" evidence="4">
    <location>
        <begin position="1"/>
        <end position="72"/>
    </location>
</feature>
<dbReference type="OrthoDB" id="3971593at2759"/>
<dbReference type="InterPro" id="IPR016149">
    <property type="entry name" value="Casein_kin_II_reg-sub_N"/>
</dbReference>
<proteinExistence type="inferred from homology"/>
<feature type="region of interest" description="Disordered" evidence="4">
    <location>
        <begin position="307"/>
        <end position="326"/>
    </location>
</feature>
<dbReference type="FunFam" id="2.20.25.20:FF:000002">
    <property type="entry name" value="Casein kinase II subunit beta"/>
    <property type="match status" value="1"/>
</dbReference>
<gene>
    <name evidence="5" type="ORF">BZ3500_MVSOF-1268-A1-R1_CHR3-1G05813</name>
</gene>
<dbReference type="SUPFAM" id="SSF57798">
    <property type="entry name" value="Casein kinase II beta subunit"/>
    <property type="match status" value="1"/>
</dbReference>
<organism evidence="5 6">
    <name type="scientific">Microbotryum saponariae</name>
    <dbReference type="NCBI Taxonomy" id="289078"/>
    <lineage>
        <taxon>Eukaryota</taxon>
        <taxon>Fungi</taxon>
        <taxon>Dikarya</taxon>
        <taxon>Basidiomycota</taxon>
        <taxon>Pucciniomycotina</taxon>
        <taxon>Microbotryomycetes</taxon>
        <taxon>Microbotryales</taxon>
        <taxon>Microbotryaceae</taxon>
        <taxon>Microbotryum</taxon>
    </lineage>
</organism>
<evidence type="ECO:0000313" key="5">
    <source>
        <dbReference type="EMBL" id="SCZ99102.1"/>
    </source>
</evidence>
<feature type="compositionally biased region" description="Polar residues" evidence="4">
    <location>
        <begin position="13"/>
        <end position="43"/>
    </location>
</feature>
<keyword evidence="6" id="KW-1185">Reference proteome</keyword>
<dbReference type="PANTHER" id="PTHR11740">
    <property type="entry name" value="CASEIN KINASE II SUBUNIT BETA"/>
    <property type="match status" value="1"/>
</dbReference>
<dbReference type="SMART" id="SM01085">
    <property type="entry name" value="CK_II_beta"/>
    <property type="match status" value="1"/>
</dbReference>
<dbReference type="FunFam" id="1.10.1820.10:FF:000005">
    <property type="entry name" value="Casein kinase II subunit beta"/>
    <property type="match status" value="1"/>
</dbReference>
<comment type="subunit">
    <text evidence="3">Tetramer of two alpha and two beta subunits.</text>
</comment>
<dbReference type="EMBL" id="FMWP01000096">
    <property type="protein sequence ID" value="SCZ99102.1"/>
    <property type="molecule type" value="Genomic_DNA"/>
</dbReference>
<dbReference type="AlphaFoldDB" id="A0A2X0KY60"/>
<protein>
    <recommendedName>
        <fullName evidence="3">Casein kinase II subunit beta</fullName>
        <shortName evidence="3">CK II beta</shortName>
    </recommendedName>
</protein>
<dbReference type="Gene3D" id="2.20.25.20">
    <property type="match status" value="1"/>
</dbReference>
<evidence type="ECO:0000256" key="1">
    <source>
        <dbReference type="ARBA" id="ARBA00006941"/>
    </source>
</evidence>
<comment type="function">
    <text evidence="2 3">Regulatory subunit of casein kinase II/CK2. As part of the kinase complex regulates the basal catalytic activity of the alpha subunit a constitutively active serine/threonine-protein kinase that phosphorylates a large number of substrates containing acidic residues C-terminal to the phosphorylated serine or threonine.</text>
</comment>
<feature type="compositionally biased region" description="Basic and acidic residues" evidence="4">
    <location>
        <begin position="46"/>
        <end position="59"/>
    </location>
</feature>
<dbReference type="GO" id="GO:0006359">
    <property type="term" value="P:regulation of transcription by RNA polymerase III"/>
    <property type="evidence" value="ECO:0007669"/>
    <property type="project" value="TreeGrafter"/>
</dbReference>
<evidence type="ECO:0000256" key="2">
    <source>
        <dbReference type="ARBA" id="ARBA00045899"/>
    </source>
</evidence>
<name>A0A2X0KY60_9BASI</name>
<dbReference type="PROSITE" id="PS01101">
    <property type="entry name" value="CK2_BETA"/>
    <property type="match status" value="1"/>
</dbReference>
<dbReference type="Pfam" id="PF01214">
    <property type="entry name" value="CK_II_beta"/>
    <property type="match status" value="1"/>
</dbReference>
<dbReference type="GO" id="GO:0034456">
    <property type="term" value="C:UTP-C complex"/>
    <property type="evidence" value="ECO:0007669"/>
    <property type="project" value="TreeGrafter"/>
</dbReference>
<accession>A0A2X0KY60</accession>